<keyword evidence="2" id="KW-1185">Reference proteome</keyword>
<proteinExistence type="predicted"/>
<organism evidence="1 2">
    <name type="scientific">Operophtera brumata</name>
    <name type="common">Winter moth</name>
    <name type="synonym">Phalaena brumata</name>
    <dbReference type="NCBI Taxonomy" id="104452"/>
    <lineage>
        <taxon>Eukaryota</taxon>
        <taxon>Metazoa</taxon>
        <taxon>Ecdysozoa</taxon>
        <taxon>Arthropoda</taxon>
        <taxon>Hexapoda</taxon>
        <taxon>Insecta</taxon>
        <taxon>Pterygota</taxon>
        <taxon>Neoptera</taxon>
        <taxon>Endopterygota</taxon>
        <taxon>Lepidoptera</taxon>
        <taxon>Glossata</taxon>
        <taxon>Ditrysia</taxon>
        <taxon>Geometroidea</taxon>
        <taxon>Geometridae</taxon>
        <taxon>Larentiinae</taxon>
        <taxon>Operophtera</taxon>
    </lineage>
</organism>
<evidence type="ECO:0000313" key="2">
    <source>
        <dbReference type="Proteomes" id="UP000037510"/>
    </source>
</evidence>
<dbReference type="STRING" id="104452.A0A0L7KVG1"/>
<keyword evidence="1" id="KW-0808">Transferase</keyword>
<dbReference type="AlphaFoldDB" id="A0A0L7KVG1"/>
<dbReference type="EMBL" id="JTDY01005370">
    <property type="protein sequence ID" value="KOB67071.1"/>
    <property type="molecule type" value="Genomic_DNA"/>
</dbReference>
<accession>A0A0L7KVG1</accession>
<evidence type="ECO:0000313" key="1">
    <source>
        <dbReference type="EMBL" id="KOB67071.1"/>
    </source>
</evidence>
<dbReference type="GO" id="GO:0008168">
    <property type="term" value="F:methyltransferase activity"/>
    <property type="evidence" value="ECO:0007669"/>
    <property type="project" value="UniProtKB-KW"/>
</dbReference>
<dbReference type="GO" id="GO:0032259">
    <property type="term" value="P:methylation"/>
    <property type="evidence" value="ECO:0007669"/>
    <property type="project" value="UniProtKB-KW"/>
</dbReference>
<dbReference type="Proteomes" id="UP000037510">
    <property type="component" value="Unassembled WGS sequence"/>
</dbReference>
<name>A0A0L7KVG1_OPEBR</name>
<gene>
    <name evidence="1" type="ORF">OBRU01_20362</name>
</gene>
<keyword evidence="1" id="KW-0489">Methyltransferase</keyword>
<sequence length="109" mass="12587">MVEGFEPAIVAPGLMVRVGFSARSLHRLLQGKQEGAYTTTHYAKFKSFAKKADTRMKVFTQKRNPLTGSTEWDMEDEDYDYHQEIARSAFADMLHDTERNKKIYSGYKD</sequence>
<reference evidence="1 2" key="1">
    <citation type="journal article" date="2015" name="Genome Biol. Evol.">
        <title>The genome of winter moth (Operophtera brumata) provides a genomic perspective on sexual dimorphism and phenology.</title>
        <authorList>
            <person name="Derks M.F."/>
            <person name="Smit S."/>
            <person name="Salis L."/>
            <person name="Schijlen E."/>
            <person name="Bossers A."/>
            <person name="Mateman C."/>
            <person name="Pijl A.S."/>
            <person name="de Ridder D."/>
            <person name="Groenen M.A."/>
            <person name="Visser M.E."/>
            <person name="Megens H.J."/>
        </authorList>
    </citation>
    <scope>NUCLEOTIDE SEQUENCE [LARGE SCALE GENOMIC DNA]</scope>
    <source>
        <strain evidence="1">WM2013NL</strain>
        <tissue evidence="1">Head and thorax</tissue>
    </source>
</reference>
<comment type="caution">
    <text evidence="1">The sequence shown here is derived from an EMBL/GenBank/DDBJ whole genome shotgun (WGS) entry which is preliminary data.</text>
</comment>
<protein>
    <submittedName>
        <fullName evidence="1">Arginine methyltransferase 7</fullName>
    </submittedName>
</protein>